<dbReference type="PANTHER" id="PTHR35185:SF1">
    <property type="entry name" value="UPF0619 GPI-ANCHORED MEMBRANE PROTEIN C1322.10"/>
    <property type="match status" value="1"/>
</dbReference>
<comment type="caution">
    <text evidence="5">The sequence shown here is derived from an EMBL/GenBank/DDBJ whole genome shotgun (WGS) entry which is preliminary data.</text>
</comment>
<evidence type="ECO:0000256" key="2">
    <source>
        <dbReference type="SAM" id="MobiDB-lite"/>
    </source>
</evidence>
<dbReference type="AlphaFoldDB" id="A0A401GYG6"/>
<feature type="domain" description="Yeast cell wall synthesis Kre9/Knh1-like N-terminal" evidence="4">
    <location>
        <begin position="21"/>
        <end position="112"/>
    </location>
</feature>
<dbReference type="PANTHER" id="PTHR35185">
    <property type="entry name" value="SERINE/THREONINE-RICH PROTEIN ADG2-RELATED"/>
    <property type="match status" value="1"/>
</dbReference>
<keyword evidence="1 3" id="KW-0732">Signal</keyword>
<dbReference type="Proteomes" id="UP000287166">
    <property type="component" value="Unassembled WGS sequence"/>
</dbReference>
<accession>A0A401GYG6</accession>
<evidence type="ECO:0000259" key="4">
    <source>
        <dbReference type="Pfam" id="PF10342"/>
    </source>
</evidence>
<organism evidence="5 6">
    <name type="scientific">Sparassis crispa</name>
    <dbReference type="NCBI Taxonomy" id="139825"/>
    <lineage>
        <taxon>Eukaryota</taxon>
        <taxon>Fungi</taxon>
        <taxon>Dikarya</taxon>
        <taxon>Basidiomycota</taxon>
        <taxon>Agaricomycotina</taxon>
        <taxon>Agaricomycetes</taxon>
        <taxon>Polyporales</taxon>
        <taxon>Sparassidaceae</taxon>
        <taxon>Sparassis</taxon>
    </lineage>
</organism>
<dbReference type="InterPro" id="IPR018466">
    <property type="entry name" value="Kre9/Knh1-like_N"/>
</dbReference>
<dbReference type="Pfam" id="PF10342">
    <property type="entry name" value="Kre9_KNH"/>
    <property type="match status" value="1"/>
</dbReference>
<dbReference type="RefSeq" id="XP_027617807.1">
    <property type="nucleotide sequence ID" value="XM_027762006.1"/>
</dbReference>
<feature type="region of interest" description="Disordered" evidence="2">
    <location>
        <begin position="121"/>
        <end position="153"/>
    </location>
</feature>
<feature type="chain" id="PRO_5019234214" description="Yeast cell wall synthesis Kre9/Knh1-like N-terminal domain-containing protein" evidence="3">
    <location>
        <begin position="17"/>
        <end position="187"/>
    </location>
</feature>
<sequence length="187" mass="18804">MRFFAAVLAALPVVLGITILQPSPTSYWVEMTTNEIVWSYNAGDPSPITVVVTAQNDTTLNGVFTIAQSVDLALETYTITNVTLVVGSGYAVSFVNPTNESDVYTTSQSFSVMAPGTSAAPSSAVPSSASGSASGSRASSTSPSTSSSGNPSSTHSSAAARAFGISAQGMYGTLAACGVAAVSALLL</sequence>
<proteinExistence type="predicted"/>
<gene>
    <name evidence="5" type="ORF">SCP_1001380</name>
</gene>
<feature type="signal peptide" evidence="3">
    <location>
        <begin position="1"/>
        <end position="16"/>
    </location>
</feature>
<evidence type="ECO:0000256" key="1">
    <source>
        <dbReference type="ARBA" id="ARBA00022729"/>
    </source>
</evidence>
<evidence type="ECO:0000313" key="5">
    <source>
        <dbReference type="EMBL" id="GBE86894.1"/>
    </source>
</evidence>
<dbReference type="InterPro" id="IPR052479">
    <property type="entry name" value="GPI-anchor_Adhesion_Reg"/>
</dbReference>
<reference evidence="5 6" key="1">
    <citation type="journal article" date="2018" name="Sci. Rep.">
        <title>Genome sequence of the cauliflower mushroom Sparassis crispa (Hanabiratake) and its association with beneficial usage.</title>
        <authorList>
            <person name="Kiyama R."/>
            <person name="Furutani Y."/>
            <person name="Kawaguchi K."/>
            <person name="Nakanishi T."/>
        </authorList>
    </citation>
    <scope>NUCLEOTIDE SEQUENCE [LARGE SCALE GENOMIC DNA]</scope>
</reference>
<dbReference type="InParanoid" id="A0A401GYG6"/>
<keyword evidence="6" id="KW-1185">Reference proteome</keyword>
<dbReference type="STRING" id="139825.A0A401GYG6"/>
<protein>
    <recommendedName>
        <fullName evidence="4">Yeast cell wall synthesis Kre9/Knh1-like N-terminal domain-containing protein</fullName>
    </recommendedName>
</protein>
<dbReference type="GeneID" id="38783811"/>
<dbReference type="EMBL" id="BFAD01000010">
    <property type="protein sequence ID" value="GBE86894.1"/>
    <property type="molecule type" value="Genomic_DNA"/>
</dbReference>
<dbReference type="OrthoDB" id="5420143at2759"/>
<evidence type="ECO:0000256" key="3">
    <source>
        <dbReference type="SAM" id="SignalP"/>
    </source>
</evidence>
<name>A0A401GYG6_9APHY</name>
<evidence type="ECO:0000313" key="6">
    <source>
        <dbReference type="Proteomes" id="UP000287166"/>
    </source>
</evidence>